<dbReference type="EMBL" id="CP043617">
    <property type="protein sequence ID" value="QFR49764.1"/>
    <property type="molecule type" value="Genomic_DNA"/>
</dbReference>
<dbReference type="SMART" id="SM00388">
    <property type="entry name" value="HisKA"/>
    <property type="match status" value="1"/>
</dbReference>
<dbReference type="EC" id="2.7.13.3" evidence="2"/>
<protein>
    <recommendedName>
        <fullName evidence="2">histidine kinase</fullName>
        <ecNumber evidence="2">2.7.13.3</ecNumber>
    </recommendedName>
</protein>
<gene>
    <name evidence="11" type="ORF">FJR48_08490</name>
</gene>
<evidence type="ECO:0000256" key="1">
    <source>
        <dbReference type="ARBA" id="ARBA00000085"/>
    </source>
</evidence>
<dbReference type="PANTHER" id="PTHR42878:SF7">
    <property type="entry name" value="SENSOR HISTIDINE KINASE GLRK"/>
    <property type="match status" value="1"/>
</dbReference>
<dbReference type="GO" id="GO:0000155">
    <property type="term" value="F:phosphorelay sensor kinase activity"/>
    <property type="evidence" value="ECO:0007669"/>
    <property type="project" value="InterPro"/>
</dbReference>
<dbReference type="Pfam" id="PF02518">
    <property type="entry name" value="HATPase_c"/>
    <property type="match status" value="1"/>
</dbReference>
<dbReference type="AlphaFoldDB" id="A0A5P8P256"/>
<dbReference type="PROSITE" id="PS50109">
    <property type="entry name" value="HIS_KIN"/>
    <property type="match status" value="1"/>
</dbReference>
<feature type="transmembrane region" description="Helical" evidence="9">
    <location>
        <begin position="12"/>
        <end position="31"/>
    </location>
</feature>
<dbReference type="SUPFAM" id="SSF55874">
    <property type="entry name" value="ATPase domain of HSP90 chaperone/DNA topoisomerase II/histidine kinase"/>
    <property type="match status" value="1"/>
</dbReference>
<dbReference type="OrthoDB" id="5377414at2"/>
<evidence type="ECO:0000256" key="5">
    <source>
        <dbReference type="ARBA" id="ARBA00022741"/>
    </source>
</evidence>
<feature type="domain" description="Histidine kinase" evidence="10">
    <location>
        <begin position="256"/>
        <end position="462"/>
    </location>
</feature>
<sequence>MLKIYQLFNIKFVALFVGIMLLTSIVSYVGLKSIIVSYNTENLKNVIKISADFLTKVESLEKFSQKIHDKTKYRVTIIDADGKVIVETNEDKTTMDNHSHRYEVMMANKLEFGESVRYSKTIGVDFLYVAKKIIYKDKSYTLRLSMGLAKVLSHFYELSIKIGLIYIFILVISFYTSNRMSQKIIEDIGRIKVYLDEISNKNYKANLKVKYFHEFLEISLLLKNLVKKLDKRDRQKRKHMAKLRLMNKQRNDILSSISHEFKNPVASIVGYAQTLQDDPDIPLKVRQKFLSKINSNGEKISKMLDRLALSVKLENGDIPTKLTSFNLKELCEEVVTNISLKYRDREISFSAEDIKIKADKTMMELVLTNLVDNALKYSEAQVELKVENGVVYVEDSGIGIHSEHIDKITGKFYRVDKNTWDNSMGIGLAMVSYVLKLHDTALNVKSEPGKGSVFSFSVKSLIV</sequence>
<evidence type="ECO:0000256" key="3">
    <source>
        <dbReference type="ARBA" id="ARBA00022553"/>
    </source>
</evidence>
<dbReference type="PANTHER" id="PTHR42878">
    <property type="entry name" value="TWO-COMPONENT HISTIDINE KINASE"/>
    <property type="match status" value="1"/>
</dbReference>
<evidence type="ECO:0000256" key="4">
    <source>
        <dbReference type="ARBA" id="ARBA00022679"/>
    </source>
</evidence>
<keyword evidence="4" id="KW-0808">Transferase</keyword>
<dbReference type="Pfam" id="PF00512">
    <property type="entry name" value="HisKA"/>
    <property type="match status" value="1"/>
</dbReference>
<comment type="catalytic activity">
    <reaction evidence="1">
        <text>ATP + protein L-histidine = ADP + protein N-phospho-L-histidine.</text>
        <dbReference type="EC" id="2.7.13.3"/>
    </reaction>
</comment>
<dbReference type="Gene3D" id="3.30.565.10">
    <property type="entry name" value="Histidine kinase-like ATPase, C-terminal domain"/>
    <property type="match status" value="1"/>
</dbReference>
<dbReference type="RefSeq" id="WP_152307711.1">
    <property type="nucleotide sequence ID" value="NZ_CP043617.1"/>
</dbReference>
<dbReference type="PRINTS" id="PR00344">
    <property type="entry name" value="BCTRLSENSOR"/>
</dbReference>
<evidence type="ECO:0000259" key="10">
    <source>
        <dbReference type="PROSITE" id="PS50109"/>
    </source>
</evidence>
<dbReference type="GO" id="GO:0000156">
    <property type="term" value="F:phosphorelay response regulator activity"/>
    <property type="evidence" value="ECO:0007669"/>
    <property type="project" value="TreeGrafter"/>
</dbReference>
<keyword evidence="12" id="KW-1185">Reference proteome</keyword>
<keyword evidence="9" id="KW-0812">Transmembrane</keyword>
<dbReference type="SMART" id="SM00387">
    <property type="entry name" value="HATPase_c"/>
    <property type="match status" value="1"/>
</dbReference>
<dbReference type="KEGG" id="sulg:FJR48_08490"/>
<evidence type="ECO:0000256" key="2">
    <source>
        <dbReference type="ARBA" id="ARBA00012438"/>
    </source>
</evidence>
<dbReference type="SUPFAM" id="SSF47384">
    <property type="entry name" value="Homodimeric domain of signal transducing histidine kinase"/>
    <property type="match status" value="1"/>
</dbReference>
<dbReference type="GO" id="GO:0007234">
    <property type="term" value="P:osmosensory signaling via phosphorelay pathway"/>
    <property type="evidence" value="ECO:0007669"/>
    <property type="project" value="TreeGrafter"/>
</dbReference>
<keyword evidence="6 11" id="KW-0418">Kinase</keyword>
<dbReference type="GO" id="GO:0030295">
    <property type="term" value="F:protein kinase activator activity"/>
    <property type="evidence" value="ECO:0007669"/>
    <property type="project" value="TreeGrafter"/>
</dbReference>
<keyword evidence="7" id="KW-0067">ATP-binding</keyword>
<dbReference type="InterPro" id="IPR005467">
    <property type="entry name" value="His_kinase_dom"/>
</dbReference>
<proteinExistence type="predicted"/>
<dbReference type="InterPro" id="IPR003661">
    <property type="entry name" value="HisK_dim/P_dom"/>
</dbReference>
<keyword evidence="9" id="KW-1133">Transmembrane helix</keyword>
<dbReference type="InterPro" id="IPR003594">
    <property type="entry name" value="HATPase_dom"/>
</dbReference>
<keyword evidence="8" id="KW-0902">Two-component regulatory system</keyword>
<organism evidence="11 12">
    <name type="scientific">Sulfurimonas lithotrophica</name>
    <dbReference type="NCBI Taxonomy" id="2590022"/>
    <lineage>
        <taxon>Bacteria</taxon>
        <taxon>Pseudomonadati</taxon>
        <taxon>Campylobacterota</taxon>
        <taxon>Epsilonproteobacteria</taxon>
        <taxon>Campylobacterales</taxon>
        <taxon>Sulfurimonadaceae</taxon>
        <taxon>Sulfurimonas</taxon>
    </lineage>
</organism>
<dbReference type="InterPro" id="IPR004358">
    <property type="entry name" value="Sig_transdc_His_kin-like_C"/>
</dbReference>
<dbReference type="InterPro" id="IPR036097">
    <property type="entry name" value="HisK_dim/P_sf"/>
</dbReference>
<evidence type="ECO:0000256" key="6">
    <source>
        <dbReference type="ARBA" id="ARBA00022777"/>
    </source>
</evidence>
<evidence type="ECO:0000256" key="8">
    <source>
        <dbReference type="ARBA" id="ARBA00023012"/>
    </source>
</evidence>
<name>A0A5P8P256_9BACT</name>
<evidence type="ECO:0000313" key="12">
    <source>
        <dbReference type="Proteomes" id="UP000326944"/>
    </source>
</evidence>
<feature type="transmembrane region" description="Helical" evidence="9">
    <location>
        <begin position="155"/>
        <end position="175"/>
    </location>
</feature>
<dbReference type="Gene3D" id="1.10.287.130">
    <property type="match status" value="1"/>
</dbReference>
<dbReference type="InterPro" id="IPR036890">
    <property type="entry name" value="HATPase_C_sf"/>
</dbReference>
<dbReference type="Proteomes" id="UP000326944">
    <property type="component" value="Chromosome"/>
</dbReference>
<keyword evidence="5" id="KW-0547">Nucleotide-binding</keyword>
<evidence type="ECO:0000256" key="7">
    <source>
        <dbReference type="ARBA" id="ARBA00022840"/>
    </source>
</evidence>
<keyword evidence="3" id="KW-0597">Phosphoprotein</keyword>
<evidence type="ECO:0000256" key="9">
    <source>
        <dbReference type="SAM" id="Phobius"/>
    </source>
</evidence>
<dbReference type="GO" id="GO:0005524">
    <property type="term" value="F:ATP binding"/>
    <property type="evidence" value="ECO:0007669"/>
    <property type="project" value="UniProtKB-KW"/>
</dbReference>
<accession>A0A5P8P256</accession>
<keyword evidence="9" id="KW-0472">Membrane</keyword>
<reference evidence="11 12" key="1">
    <citation type="submission" date="2019-09" db="EMBL/GenBank/DDBJ databases">
        <title>Sulfurimonas gotlandica sp. nov., a chemoautotrophic and psychrotolerant epsilonproteobacterium isolated from a pelagic redoxcline, and an emended description of the genus Sulfurimonas.</title>
        <authorList>
            <person name="Wang S."/>
            <person name="Jiang L."/>
            <person name="Shao S."/>
        </authorList>
    </citation>
    <scope>NUCLEOTIDE SEQUENCE [LARGE SCALE GENOMIC DNA]</scope>
    <source>
        <strain evidence="11 12">GYSZ_1</strain>
    </source>
</reference>
<dbReference type="InterPro" id="IPR050351">
    <property type="entry name" value="BphY/WalK/GraS-like"/>
</dbReference>
<evidence type="ECO:0000313" key="11">
    <source>
        <dbReference type="EMBL" id="QFR49764.1"/>
    </source>
</evidence>
<dbReference type="CDD" id="cd00082">
    <property type="entry name" value="HisKA"/>
    <property type="match status" value="1"/>
</dbReference>